<dbReference type="PANTHER" id="PTHR43308">
    <property type="entry name" value="OUTER MEMBRANE PROTEIN ALPHA-RELATED"/>
    <property type="match status" value="1"/>
</dbReference>
<evidence type="ECO:0000256" key="1">
    <source>
        <dbReference type="ARBA" id="ARBA00022737"/>
    </source>
</evidence>
<evidence type="ECO:0000256" key="2">
    <source>
        <dbReference type="SAM" id="MobiDB-lite"/>
    </source>
</evidence>
<dbReference type="PANTHER" id="PTHR43308:SF5">
    <property type="entry name" value="S-LAYER PROTEIN _ PEPTIDOGLYCAN ENDO-BETA-N-ACETYLGLUCOSAMINIDASE"/>
    <property type="match status" value="1"/>
</dbReference>
<organism evidence="5 6">
    <name type="scientific">Aceticella autotrophica</name>
    <dbReference type="NCBI Taxonomy" id="2755338"/>
    <lineage>
        <taxon>Bacteria</taxon>
        <taxon>Bacillati</taxon>
        <taxon>Bacillota</taxon>
        <taxon>Clostridia</taxon>
        <taxon>Thermoanaerobacterales</taxon>
        <taxon>Thermoanaerobacteraceae</taxon>
        <taxon>Aceticella</taxon>
    </lineage>
</organism>
<feature type="domain" description="SLH" evidence="4">
    <location>
        <begin position="41"/>
        <end position="99"/>
    </location>
</feature>
<reference evidence="5" key="1">
    <citation type="submission" date="2020-08" db="EMBL/GenBank/DDBJ databases">
        <title>Genomic insights into the carbon and energy metabolism of the first obligate autotrophic acetogenic bacterium Aceticella autotrophica gen. nov., sp. nov.</title>
        <authorList>
            <person name="Toshchakov S.V."/>
            <person name="Elcheninov A.G."/>
            <person name="Kublanov I.V."/>
            <person name="Frolov E.N."/>
            <person name="Lebedinsky A.V."/>
        </authorList>
    </citation>
    <scope>NUCLEOTIDE SEQUENCE</scope>
    <source>
        <strain evidence="5">3443-3Ac</strain>
    </source>
</reference>
<dbReference type="Gene3D" id="3.10.620.30">
    <property type="match status" value="1"/>
</dbReference>
<keyword evidence="3" id="KW-0732">Signal</keyword>
<dbReference type="SMART" id="SM00460">
    <property type="entry name" value="TGc"/>
    <property type="match status" value="1"/>
</dbReference>
<evidence type="ECO:0000259" key="4">
    <source>
        <dbReference type="PROSITE" id="PS51272"/>
    </source>
</evidence>
<feature type="signal peptide" evidence="3">
    <location>
        <begin position="1"/>
        <end position="35"/>
    </location>
</feature>
<keyword evidence="6" id="KW-1185">Reference proteome</keyword>
<feature type="chain" id="PRO_5036741496" evidence="3">
    <location>
        <begin position="36"/>
        <end position="958"/>
    </location>
</feature>
<evidence type="ECO:0000313" key="6">
    <source>
        <dbReference type="Proteomes" id="UP000671913"/>
    </source>
</evidence>
<evidence type="ECO:0000313" key="5">
    <source>
        <dbReference type="EMBL" id="QSZ27533.1"/>
    </source>
</evidence>
<dbReference type="Pfam" id="PF01841">
    <property type="entry name" value="Transglut_core"/>
    <property type="match status" value="1"/>
</dbReference>
<dbReference type="InterPro" id="IPR038765">
    <property type="entry name" value="Papain-like_cys_pep_sf"/>
</dbReference>
<gene>
    <name evidence="5" type="ORF">ACETAC_00995</name>
</gene>
<dbReference type="Proteomes" id="UP000671913">
    <property type="component" value="Chromosome"/>
</dbReference>
<feature type="compositionally biased region" description="Low complexity" evidence="2">
    <location>
        <begin position="488"/>
        <end position="516"/>
    </location>
</feature>
<feature type="domain" description="SLH" evidence="4">
    <location>
        <begin position="166"/>
        <end position="226"/>
    </location>
</feature>
<dbReference type="KEGG" id="aaut:ACETAC_00995"/>
<keyword evidence="1" id="KW-0677">Repeat</keyword>
<dbReference type="EMBL" id="CP060096">
    <property type="protein sequence ID" value="QSZ27533.1"/>
    <property type="molecule type" value="Genomic_DNA"/>
</dbReference>
<dbReference type="InterPro" id="IPR002931">
    <property type="entry name" value="Transglutaminase-like"/>
</dbReference>
<dbReference type="InterPro" id="IPR001119">
    <property type="entry name" value="SLH_dom"/>
</dbReference>
<name>A0A975GAM1_9THEO</name>
<dbReference type="SUPFAM" id="SSF54001">
    <property type="entry name" value="Cysteine proteinases"/>
    <property type="match status" value="1"/>
</dbReference>
<sequence>MTEMLVGTKRHFSKISALIIAILMLISNIAATALAAPTNTTTAKQFTDIKGHWAEKEINDWISKGLIAGYEDNTFRPDNPVTRAEFVTFTDRSNNLTQTTDITFKDVKSTDWFYKEIQKAKAANIISGYDDNTFRPNNFITREEAAAILTRLLKLQSVTQDALKGFKDASKISSWAKDAVNTAVYYGLIKGYPDNTVGPDNPITRAETVVILDRALKLQQTPIPSPAPTSTIYDKAGTYGPQTGMNTINGDVTISAADVTLQNTTIKGNLLISKAVGDGNVTLKNVIVEGTTTVNGGGEHSIVLEDCTLAQIIVNKDDGKIRLVAKGATKADSVTLQSGGKLEEDNVTGKGFTDVSIEGTNTQVTLIGNYDNIKVNAPGVSVEVASGTVNNLTVSDTAKDSKINIDDGVKVSVLAVNAAAAITGKGTIETANINANNVTIEQKPTNTNIASAITAVISGQSTTGSTSSNSGGGGGGSSSNTGNGGGLSSTNSSNSGLTSSNSNNSSGSSSNNNTNTVKNVKDLYMLVKNALKKNNSDTIYMSYGMKYSQTIYLVLYHHPELYYHNWWDAGYDEKGYYIKIYYDNNSKMMKDQAYAKAKEIIAQIIKPGMTDLEKAKAIHDYIALNTKYDSENFIKNTIPPESYTAYGVLVKGTGVCQGYAAAFNLLANMAGIESLGVVGTSEGGGHAWNMIKINGKVSYLDVTFDSRGDGKSDYIRYDYFNISEQQISKDHSWDKNDFSEKYFKDNFEDGNVSIPLSVNIMLLENDYEMGSRSIRDFIFTESPIDATITAISDNTDVATVTYATCGGHTTVTVTGVGQEGIATITVKAHKDGYADGTYTFKVNAIDTWRSLSNESSLKSDYLLFINATRYKITVSDTVYACVVTDRNTAIPGDTVTINICDIKPGYQLESITVKDSSGSQVATTEVIPGLKYTFTMPAKDVTVSTDIKEATPISILTP</sequence>
<evidence type="ECO:0000256" key="3">
    <source>
        <dbReference type="SAM" id="SignalP"/>
    </source>
</evidence>
<dbReference type="InterPro" id="IPR051465">
    <property type="entry name" value="Cell_Envelope_Struct_Comp"/>
</dbReference>
<accession>A0A975GAM1</accession>
<dbReference type="RefSeq" id="WP_284680238.1">
    <property type="nucleotide sequence ID" value="NZ_CP060096.1"/>
</dbReference>
<dbReference type="Pfam" id="PF00395">
    <property type="entry name" value="SLH"/>
    <property type="match status" value="3"/>
</dbReference>
<feature type="compositionally biased region" description="Gly residues" evidence="2">
    <location>
        <begin position="470"/>
        <end position="487"/>
    </location>
</feature>
<dbReference type="PROSITE" id="PS51272">
    <property type="entry name" value="SLH"/>
    <property type="match status" value="3"/>
</dbReference>
<proteinExistence type="predicted"/>
<feature type="domain" description="SLH" evidence="4">
    <location>
        <begin position="100"/>
        <end position="163"/>
    </location>
</feature>
<feature type="region of interest" description="Disordered" evidence="2">
    <location>
        <begin position="460"/>
        <end position="516"/>
    </location>
</feature>
<dbReference type="AlphaFoldDB" id="A0A975GAM1"/>
<protein>
    <submittedName>
        <fullName evidence="5">S-layer homology domain-containing protein</fullName>
    </submittedName>
</protein>